<dbReference type="RefSeq" id="WP_084135044.1">
    <property type="nucleotide sequence ID" value="NZ_CANLWT010000002.1"/>
</dbReference>
<gene>
    <name evidence="2" type="ORF">SAMN04488007_2766</name>
</gene>
<dbReference type="Proteomes" id="UP000184314">
    <property type="component" value="Unassembled WGS sequence"/>
</dbReference>
<dbReference type="InterPro" id="IPR011576">
    <property type="entry name" value="Pyridox_Oxase_N"/>
</dbReference>
<name>A0A1M6RKT2_9FLAO</name>
<organism evidence="2 3">
    <name type="scientific">Maribacter aquivivus</name>
    <dbReference type="NCBI Taxonomy" id="228958"/>
    <lineage>
        <taxon>Bacteria</taxon>
        <taxon>Pseudomonadati</taxon>
        <taxon>Bacteroidota</taxon>
        <taxon>Flavobacteriia</taxon>
        <taxon>Flavobacteriales</taxon>
        <taxon>Flavobacteriaceae</taxon>
        <taxon>Maribacter</taxon>
    </lineage>
</organism>
<dbReference type="OrthoDB" id="7867371at2"/>
<accession>A0A1M6RKT2</accession>
<dbReference type="Pfam" id="PF01243">
    <property type="entry name" value="PNPOx_N"/>
    <property type="match status" value="1"/>
</dbReference>
<dbReference type="Gene3D" id="2.30.110.10">
    <property type="entry name" value="Electron Transport, Fmn-binding Protein, Chain A"/>
    <property type="match status" value="1"/>
</dbReference>
<reference evidence="3" key="1">
    <citation type="submission" date="2016-11" db="EMBL/GenBank/DDBJ databases">
        <authorList>
            <person name="Varghese N."/>
            <person name="Submissions S."/>
        </authorList>
    </citation>
    <scope>NUCLEOTIDE SEQUENCE [LARGE SCALE GENOMIC DNA]</scope>
    <source>
        <strain evidence="3">DSM 16478</strain>
    </source>
</reference>
<dbReference type="PANTHER" id="PTHR40660:SF1">
    <property type="entry name" value="5'-PHOSPHATE OXIDASE PUTATIVE DOMAIN-CONTAINING PROTEIN-RELATED"/>
    <property type="match status" value="1"/>
</dbReference>
<evidence type="ECO:0000313" key="3">
    <source>
        <dbReference type="Proteomes" id="UP000184314"/>
    </source>
</evidence>
<keyword evidence="3" id="KW-1185">Reference proteome</keyword>
<evidence type="ECO:0000259" key="1">
    <source>
        <dbReference type="Pfam" id="PF01243"/>
    </source>
</evidence>
<dbReference type="InterPro" id="IPR012349">
    <property type="entry name" value="Split_barrel_FMN-bd"/>
</dbReference>
<dbReference type="SUPFAM" id="SSF50475">
    <property type="entry name" value="FMN-binding split barrel"/>
    <property type="match status" value="1"/>
</dbReference>
<dbReference type="STRING" id="228958.SAMN04488007_2766"/>
<dbReference type="AlphaFoldDB" id="A0A1M6RKT2"/>
<dbReference type="EMBL" id="FQZX01000002">
    <property type="protein sequence ID" value="SHK32947.1"/>
    <property type="molecule type" value="Genomic_DNA"/>
</dbReference>
<sequence>MMLTKEIEAAIDDSVLCWLATSSADNMPNVSPKEIFCYFEDDTIIVANIASPQTVKNIRANKNVCISFIDILKQKGFQLKGAAEIIEKSATDFSKMEKMLLHLTEGKFPFATITKITITSSKPIIAPKYLLYPNTTEELQIESAKKSYGF</sequence>
<proteinExistence type="predicted"/>
<feature type="domain" description="Pyridoxamine 5'-phosphate oxidase N-terminal" evidence="1">
    <location>
        <begin position="3"/>
        <end position="96"/>
    </location>
</feature>
<dbReference type="PANTHER" id="PTHR40660">
    <property type="entry name" value="5'-PHOSPHATE OXIDASE PUTATIVE DOMAIN-CONTAINING PROTEIN-RELATED"/>
    <property type="match status" value="1"/>
</dbReference>
<protein>
    <recommendedName>
        <fullName evidence="1">Pyridoxamine 5'-phosphate oxidase N-terminal domain-containing protein</fullName>
    </recommendedName>
</protein>
<evidence type="ECO:0000313" key="2">
    <source>
        <dbReference type="EMBL" id="SHK32947.1"/>
    </source>
</evidence>